<dbReference type="AlphaFoldDB" id="A0A327PJZ8"/>
<dbReference type="OrthoDB" id="5431540at2"/>
<name>A0A327PJZ8_9BACT</name>
<sequence length="364" mass="41610">MRIFQLTILYLLLSVGIAIGQQLTLKLTPSSNIGQRKEYIFSKVLDSRVQKSVGQVYDSDRNKLTATFDGKLAEQAKLFYNSRITNSQNTSYNILVKVYNLDLKEIYQANQRGYKGEIQLSLGFFVQSEGSPVHLVDFNGKANYGRPANQTTNVQKSVQQLFENSWNYFDAWFSSQAPTNRTLAKTVKLNILDPILPSNRDTVFYDPKRPLTWDDFSESPDPTSSFNASIFSSLSIEGNAEIVAGEIIQTILIKVYMLPDQSWVKNADDYASNHEQKHFDLTRIAADRMIHTLNNADLEPTLFEATLNDIYLDAYREMNKLQELYDGQTRNGLNRDVQARWNQIIKESLAGNWEKLDQLLETNN</sequence>
<evidence type="ECO:0008006" key="3">
    <source>
        <dbReference type="Google" id="ProtNLM"/>
    </source>
</evidence>
<reference evidence="1 2" key="1">
    <citation type="submission" date="2018-06" db="EMBL/GenBank/DDBJ databases">
        <title>Genomic Encyclopedia of Archaeal and Bacterial Type Strains, Phase II (KMG-II): from individual species to whole genera.</title>
        <authorList>
            <person name="Goeker M."/>
        </authorList>
    </citation>
    <scope>NUCLEOTIDE SEQUENCE [LARGE SCALE GENOMIC DNA]</scope>
    <source>
        <strain evidence="1 2">DSM 23446</strain>
    </source>
</reference>
<proteinExistence type="predicted"/>
<dbReference type="RefSeq" id="WP_111611152.1">
    <property type="nucleotide sequence ID" value="NZ_QLLK01000004.1"/>
</dbReference>
<gene>
    <name evidence="1" type="ORF">LV83_01763</name>
</gene>
<organism evidence="1 2">
    <name type="scientific">Algoriphagus yeomjeoni</name>
    <dbReference type="NCBI Taxonomy" id="291403"/>
    <lineage>
        <taxon>Bacteria</taxon>
        <taxon>Pseudomonadati</taxon>
        <taxon>Bacteroidota</taxon>
        <taxon>Cytophagia</taxon>
        <taxon>Cytophagales</taxon>
        <taxon>Cyclobacteriaceae</taxon>
        <taxon>Algoriphagus</taxon>
    </lineage>
</organism>
<dbReference type="EMBL" id="QLLK01000004">
    <property type="protein sequence ID" value="RAI91574.1"/>
    <property type="molecule type" value="Genomic_DNA"/>
</dbReference>
<accession>A0A327PJZ8</accession>
<keyword evidence="2" id="KW-1185">Reference proteome</keyword>
<dbReference type="Proteomes" id="UP000249610">
    <property type="component" value="Unassembled WGS sequence"/>
</dbReference>
<protein>
    <recommendedName>
        <fullName evidence="3">DUF922 domain-containing protein</fullName>
    </recommendedName>
</protein>
<comment type="caution">
    <text evidence="1">The sequence shown here is derived from an EMBL/GenBank/DDBJ whole genome shotgun (WGS) entry which is preliminary data.</text>
</comment>
<evidence type="ECO:0000313" key="2">
    <source>
        <dbReference type="Proteomes" id="UP000249610"/>
    </source>
</evidence>
<evidence type="ECO:0000313" key="1">
    <source>
        <dbReference type="EMBL" id="RAI91574.1"/>
    </source>
</evidence>